<dbReference type="KEGG" id="cyn:Cyan7425_2968"/>
<protein>
    <submittedName>
        <fullName evidence="11">DNA polymerase beta domain protein region</fullName>
    </submittedName>
</protein>
<dbReference type="PANTHER" id="PTHR33571">
    <property type="entry name" value="SSL8005 PROTEIN"/>
    <property type="match status" value="1"/>
</dbReference>
<gene>
    <name evidence="11" type="ordered locus">Cyan7425_2968</name>
</gene>
<dbReference type="Gene3D" id="3.30.460.10">
    <property type="entry name" value="Beta Polymerase, domain 2"/>
    <property type="match status" value="1"/>
</dbReference>
<keyword evidence="4" id="KW-0548">Nucleotidyltransferase</keyword>
<dbReference type="GO" id="GO:0005524">
    <property type="term" value="F:ATP binding"/>
    <property type="evidence" value="ECO:0007669"/>
    <property type="project" value="UniProtKB-KW"/>
</dbReference>
<dbReference type="EMBL" id="CP001344">
    <property type="protein sequence ID" value="ACL45307.1"/>
    <property type="molecule type" value="Genomic_DNA"/>
</dbReference>
<dbReference type="CDD" id="cd05403">
    <property type="entry name" value="NT_KNTase_like"/>
    <property type="match status" value="1"/>
</dbReference>
<feature type="domain" description="Polymerase nucleotidyl transferase" evidence="10">
    <location>
        <begin position="24"/>
        <end position="106"/>
    </location>
</feature>
<dbReference type="SUPFAM" id="SSF81301">
    <property type="entry name" value="Nucleotidyltransferase"/>
    <property type="match status" value="1"/>
</dbReference>
<evidence type="ECO:0000256" key="6">
    <source>
        <dbReference type="ARBA" id="ARBA00022741"/>
    </source>
</evidence>
<evidence type="ECO:0000256" key="1">
    <source>
        <dbReference type="ARBA" id="ARBA00001946"/>
    </source>
</evidence>
<dbReference type="PANTHER" id="PTHR33571:SF12">
    <property type="entry name" value="BSL3053 PROTEIN"/>
    <property type="match status" value="1"/>
</dbReference>
<keyword evidence="3" id="KW-0808">Transferase</keyword>
<evidence type="ECO:0000259" key="10">
    <source>
        <dbReference type="Pfam" id="PF01909"/>
    </source>
</evidence>
<dbReference type="HOGENOM" id="CLU_130257_4_1_3"/>
<reference evidence="11" key="1">
    <citation type="submission" date="2009-01" db="EMBL/GenBank/DDBJ databases">
        <title>Complete sequence of chromosome Cyanothece sp. PCC 7425.</title>
        <authorList>
            <consortium name="US DOE Joint Genome Institute"/>
            <person name="Lucas S."/>
            <person name="Copeland A."/>
            <person name="Lapidus A."/>
            <person name="Glavina del Rio T."/>
            <person name="Dalin E."/>
            <person name="Tice H."/>
            <person name="Bruce D."/>
            <person name="Goodwin L."/>
            <person name="Pitluck S."/>
            <person name="Sims D."/>
            <person name="Meineke L."/>
            <person name="Brettin T."/>
            <person name="Detter J.C."/>
            <person name="Han C."/>
            <person name="Larimer F."/>
            <person name="Land M."/>
            <person name="Hauser L."/>
            <person name="Kyrpides N."/>
            <person name="Ovchinnikova G."/>
            <person name="Liberton M."/>
            <person name="Stoeckel J."/>
            <person name="Banerjee A."/>
            <person name="Singh A."/>
            <person name="Page L."/>
            <person name="Sato H."/>
            <person name="Zhao L."/>
            <person name="Sherman L."/>
            <person name="Pakrasi H."/>
            <person name="Richardson P."/>
        </authorList>
    </citation>
    <scope>NUCLEOTIDE SEQUENCE</scope>
    <source>
        <strain evidence="11">PCC 7425</strain>
    </source>
</reference>
<evidence type="ECO:0000256" key="3">
    <source>
        <dbReference type="ARBA" id="ARBA00022679"/>
    </source>
</evidence>
<organism evidence="11">
    <name type="scientific">Cyanothece sp. (strain PCC 7425 / ATCC 29141)</name>
    <dbReference type="NCBI Taxonomy" id="395961"/>
    <lineage>
        <taxon>Bacteria</taxon>
        <taxon>Bacillati</taxon>
        <taxon>Cyanobacteriota</taxon>
        <taxon>Cyanophyceae</taxon>
        <taxon>Gomontiellales</taxon>
        <taxon>Cyanothecaceae</taxon>
        <taxon>Cyanothece</taxon>
    </lineage>
</organism>
<keyword evidence="2" id="KW-1277">Toxin-antitoxin system</keyword>
<keyword evidence="7" id="KW-0067">ATP-binding</keyword>
<accession>B8HLU7</accession>
<dbReference type="Pfam" id="PF01909">
    <property type="entry name" value="NTP_transf_2"/>
    <property type="match status" value="1"/>
</dbReference>
<evidence type="ECO:0000256" key="2">
    <source>
        <dbReference type="ARBA" id="ARBA00022649"/>
    </source>
</evidence>
<dbReference type="eggNOG" id="COG1669">
    <property type="taxonomic scope" value="Bacteria"/>
</dbReference>
<comment type="cofactor">
    <cofactor evidence="1">
        <name>Mg(2+)</name>
        <dbReference type="ChEBI" id="CHEBI:18420"/>
    </cofactor>
</comment>
<dbReference type="AlphaFoldDB" id="B8HLU7"/>
<dbReference type="STRING" id="395961.Cyan7425_2968"/>
<dbReference type="OrthoDB" id="428157at2"/>
<keyword evidence="6" id="KW-0547">Nucleotide-binding</keyword>
<keyword evidence="5" id="KW-0479">Metal-binding</keyword>
<comment type="similarity">
    <text evidence="9">Belongs to the MntA antitoxin family.</text>
</comment>
<dbReference type="GO" id="GO:0046872">
    <property type="term" value="F:metal ion binding"/>
    <property type="evidence" value="ECO:0007669"/>
    <property type="project" value="UniProtKB-KW"/>
</dbReference>
<dbReference type="InterPro" id="IPR002934">
    <property type="entry name" value="Polymerase_NTP_transf_dom"/>
</dbReference>
<dbReference type="GO" id="GO:0016779">
    <property type="term" value="F:nucleotidyltransferase activity"/>
    <property type="evidence" value="ECO:0007669"/>
    <property type="project" value="UniProtKB-KW"/>
</dbReference>
<sequence length="126" mass="14219">MLLLDQDPTIQTRLGLSSQDVATFCQQWGIIKMALFGSILRNDFRADSDIDLMITFAPNARQGLLTLAKIKHELESRLNRSIDLVPEASIQMSDNWLRQREILSSAQTIYEPGLPHCCPSKPHSIL</sequence>
<evidence type="ECO:0000256" key="9">
    <source>
        <dbReference type="ARBA" id="ARBA00038276"/>
    </source>
</evidence>
<dbReference type="InterPro" id="IPR043519">
    <property type="entry name" value="NT_sf"/>
</dbReference>
<evidence type="ECO:0000313" key="11">
    <source>
        <dbReference type="EMBL" id="ACL45307.1"/>
    </source>
</evidence>
<name>B8HLU7_CYAP4</name>
<evidence type="ECO:0000256" key="5">
    <source>
        <dbReference type="ARBA" id="ARBA00022723"/>
    </source>
</evidence>
<keyword evidence="8" id="KW-0460">Magnesium</keyword>
<dbReference type="InterPro" id="IPR052038">
    <property type="entry name" value="Type-VII_TA_antitoxin"/>
</dbReference>
<evidence type="ECO:0000256" key="4">
    <source>
        <dbReference type="ARBA" id="ARBA00022695"/>
    </source>
</evidence>
<evidence type="ECO:0000256" key="7">
    <source>
        <dbReference type="ARBA" id="ARBA00022840"/>
    </source>
</evidence>
<evidence type="ECO:0000256" key="8">
    <source>
        <dbReference type="ARBA" id="ARBA00022842"/>
    </source>
</evidence>
<proteinExistence type="inferred from homology"/>